<evidence type="ECO:0000256" key="10">
    <source>
        <dbReference type="ARBA" id="ARBA00032441"/>
    </source>
</evidence>
<evidence type="ECO:0000256" key="5">
    <source>
        <dbReference type="ARBA" id="ARBA00022694"/>
    </source>
</evidence>
<comment type="similarity">
    <text evidence="2">Belongs to the TsaE family.</text>
</comment>
<dbReference type="PANTHER" id="PTHR33540">
    <property type="entry name" value="TRNA THREONYLCARBAMOYLADENOSINE BIOSYNTHESIS PROTEIN TSAE"/>
    <property type="match status" value="1"/>
</dbReference>
<gene>
    <name evidence="11" type="primary">tsaE</name>
    <name evidence="11" type="ORF">V6X30_05755</name>
</gene>
<name>A0ABV3T6R4_9GAMM</name>
<dbReference type="SUPFAM" id="SSF52540">
    <property type="entry name" value="P-loop containing nucleoside triphosphate hydrolases"/>
    <property type="match status" value="1"/>
</dbReference>
<sequence length="154" mass="16583">MSAAERYLPDEAATESLGAVLQGRRPRYGCVHLTGDLGAGKTTLVRGFLRAAGHQGAVRSPTYTLIEPYELADGAVFHLDLYRLSDPEELEFIGLRELLDAGLLLVEWPERGEGVLPAPGLRVHLALSGSGRLAHLEAVSGEWPDPRTMVDALG</sequence>
<evidence type="ECO:0000256" key="3">
    <source>
        <dbReference type="ARBA" id="ARBA00019010"/>
    </source>
</evidence>
<proteinExistence type="inferred from homology"/>
<evidence type="ECO:0000256" key="8">
    <source>
        <dbReference type="ARBA" id="ARBA00022840"/>
    </source>
</evidence>
<keyword evidence="8" id="KW-0067">ATP-binding</keyword>
<evidence type="ECO:0000256" key="7">
    <source>
        <dbReference type="ARBA" id="ARBA00022741"/>
    </source>
</evidence>
<evidence type="ECO:0000256" key="2">
    <source>
        <dbReference type="ARBA" id="ARBA00007599"/>
    </source>
</evidence>
<keyword evidence="6" id="KW-0479">Metal-binding</keyword>
<dbReference type="InterPro" id="IPR027417">
    <property type="entry name" value="P-loop_NTPase"/>
</dbReference>
<keyword evidence="12" id="KW-1185">Reference proteome</keyword>
<keyword evidence="4" id="KW-0963">Cytoplasm</keyword>
<reference evidence="11 12" key="1">
    <citation type="submission" date="2024-02" db="EMBL/GenBank/DDBJ databases">
        <title>New especies of Spiribacter isolated from saline water.</title>
        <authorList>
            <person name="Leon M.J."/>
            <person name="De La Haba R."/>
            <person name="Sanchez-Porro C."/>
            <person name="Ventosa A."/>
        </authorList>
    </citation>
    <scope>NUCLEOTIDE SEQUENCE [LARGE SCALE GENOMIC DNA]</scope>
    <source>
        <strain evidence="12">ag22IC4-189</strain>
    </source>
</reference>
<evidence type="ECO:0000256" key="4">
    <source>
        <dbReference type="ARBA" id="ARBA00022490"/>
    </source>
</evidence>
<organism evidence="11 12">
    <name type="scientific">Spiribacter insolitus</name>
    <dbReference type="NCBI Taxonomy" id="3122417"/>
    <lineage>
        <taxon>Bacteria</taxon>
        <taxon>Pseudomonadati</taxon>
        <taxon>Pseudomonadota</taxon>
        <taxon>Gammaproteobacteria</taxon>
        <taxon>Chromatiales</taxon>
        <taxon>Ectothiorhodospiraceae</taxon>
        <taxon>Spiribacter</taxon>
    </lineage>
</organism>
<keyword evidence="9" id="KW-0460">Magnesium</keyword>
<dbReference type="PANTHER" id="PTHR33540:SF2">
    <property type="entry name" value="TRNA THREONYLCARBAMOYLADENOSINE BIOSYNTHESIS PROTEIN TSAE"/>
    <property type="match status" value="1"/>
</dbReference>
<dbReference type="InterPro" id="IPR003442">
    <property type="entry name" value="T6A_TsaE"/>
</dbReference>
<dbReference type="Proteomes" id="UP001556637">
    <property type="component" value="Unassembled WGS sequence"/>
</dbReference>
<dbReference type="Gene3D" id="3.40.50.300">
    <property type="entry name" value="P-loop containing nucleotide triphosphate hydrolases"/>
    <property type="match status" value="1"/>
</dbReference>
<evidence type="ECO:0000313" key="11">
    <source>
        <dbReference type="EMBL" id="MEX0430898.1"/>
    </source>
</evidence>
<dbReference type="Pfam" id="PF02367">
    <property type="entry name" value="TsaE"/>
    <property type="match status" value="1"/>
</dbReference>
<evidence type="ECO:0000256" key="1">
    <source>
        <dbReference type="ARBA" id="ARBA00004496"/>
    </source>
</evidence>
<comment type="subcellular location">
    <subcellularLocation>
        <location evidence="1">Cytoplasm</location>
    </subcellularLocation>
</comment>
<evidence type="ECO:0000256" key="6">
    <source>
        <dbReference type="ARBA" id="ARBA00022723"/>
    </source>
</evidence>
<dbReference type="EMBL" id="JBAKFF010000001">
    <property type="protein sequence ID" value="MEX0430898.1"/>
    <property type="molecule type" value="Genomic_DNA"/>
</dbReference>
<keyword evidence="7" id="KW-0547">Nucleotide-binding</keyword>
<comment type="caution">
    <text evidence="11">The sequence shown here is derived from an EMBL/GenBank/DDBJ whole genome shotgun (WGS) entry which is preliminary data.</text>
</comment>
<dbReference type="NCBIfam" id="TIGR00150">
    <property type="entry name" value="T6A_YjeE"/>
    <property type="match status" value="1"/>
</dbReference>
<evidence type="ECO:0000313" key="12">
    <source>
        <dbReference type="Proteomes" id="UP001556637"/>
    </source>
</evidence>
<dbReference type="RefSeq" id="WP_367983670.1">
    <property type="nucleotide sequence ID" value="NZ_JBAKFF010000001.1"/>
</dbReference>
<keyword evidence="5" id="KW-0819">tRNA processing</keyword>
<protein>
    <recommendedName>
        <fullName evidence="3">tRNA threonylcarbamoyladenosine biosynthesis protein TsaE</fullName>
    </recommendedName>
    <alternativeName>
        <fullName evidence="10">t(6)A37 threonylcarbamoyladenosine biosynthesis protein TsaE</fullName>
    </alternativeName>
</protein>
<accession>A0ABV3T6R4</accession>
<evidence type="ECO:0000256" key="9">
    <source>
        <dbReference type="ARBA" id="ARBA00022842"/>
    </source>
</evidence>